<feature type="transmembrane region" description="Helical" evidence="9">
    <location>
        <begin position="130"/>
        <end position="148"/>
    </location>
</feature>
<feature type="transmembrane region" description="Helical" evidence="9">
    <location>
        <begin position="449"/>
        <end position="468"/>
    </location>
</feature>
<keyword evidence="2" id="KW-0813">Transport</keyword>
<feature type="transmembrane region" description="Helical" evidence="9">
    <location>
        <begin position="650"/>
        <end position="667"/>
    </location>
</feature>
<dbReference type="PANTHER" id="PTHR43373:SF1">
    <property type="entry name" value="NA(+)_H(+) ANTIPORTER SUBUNIT A"/>
    <property type="match status" value="1"/>
</dbReference>
<sequence length="1015" mass="107139">MSIVWTLGVLAVIVLLTPAITARLGRHAGWVLAAGYLAATAAFLPAVRAALDGAPLEWTRPWIPGLGVELAFRADGIGVVFTLIALLVGAAVLAYSTGYLGRGRQLSFYWLMCTFTLAMTGLVLTDDLLVLFLCWEVTSLASFLLIARSGTTAEHPSMRTLLITFLGGLTLLAAIAGIIVVTGTTRISEALTSSAWDGADPALVSTIAVLVAVAAMTKSAQFPFHSWLPDAMAAATPVSAYLHAAAVVKAGVFLLIRFSPAFHDVPAWNVLLIVAGLLTTALGGWFALNQSDIKKLMAYSTVSQLGLITAAIGVGTEAALVAAVLHVIAHALFKSGLFMMVGVVDHVAHTREVGKIPRLIGRAPASFAVVVLGCASMAGIPPLLGFVSKESVFTGLLDAPGGAWAGWAALLAGAAASVLTFAYCAKLVFGSFVDGPRVQDDEVGAQSPVMLVFAALPILASVPLAFMLPQLERLVVPAVTAALPGTSPEPHLALWHGLTPELFATMAIVAIGVVIILARRRVWRFFDRAVLPFDGADVINAVESAFIRPAHALTRFTEPVRAARHVVPGLGLLSVVILAGVAAIMQGPGLSAPQEGLNRPIDAILLALITIAVVVACLARSRMTAIVALSAVGILATVQIMSLGAPDVTLTQLLVEAMTIIIMMLVLQKLPRTFWKYPRRFQLKRGAFALVVGVAMGIATWALLGRRERSDLAMYYLEQAPEISGGDNIVNTILVEFRALDTLGELTVLGMAGIAIVAVMSSVRDRYIDPPAADVPEVPRTPYVRLGHAASQRAVFVAWPNVIPVQLTVRRLIPILVITSAIVFWRGHNEPGGGFIAALIGSAVIGLLYMSTTTDRAIGPPQAPVGLIGGGVLIAVITGGVGLIFAGSFLEPLHGYFLGEHFTTSMLFDVGVYFAVLGLILISFNLLGTSDSAFTPAGDDVLVEGTMIRDVDDDATESTRERVDEMVYGEMSGPMDSVRGERPSWWSRSPAQRRRSVGAHTVSMSRGRESEESGS</sequence>
<dbReference type="Pfam" id="PF20501">
    <property type="entry name" value="MbhE"/>
    <property type="match status" value="1"/>
</dbReference>
<feature type="transmembrane region" description="Helical" evidence="9">
    <location>
        <begin position="746"/>
        <end position="763"/>
    </location>
</feature>
<feature type="compositionally biased region" description="Basic and acidic residues" evidence="8">
    <location>
        <begin position="1006"/>
        <end position="1015"/>
    </location>
</feature>
<feature type="transmembrane region" description="Helical" evidence="9">
    <location>
        <begin position="160"/>
        <end position="182"/>
    </location>
</feature>
<dbReference type="PRINTS" id="PR01434">
    <property type="entry name" value="NADHDHGNASE5"/>
</dbReference>
<dbReference type="InterPro" id="IPR025383">
    <property type="entry name" value="MrpA_C/MbhD"/>
</dbReference>
<evidence type="ECO:0000256" key="4">
    <source>
        <dbReference type="ARBA" id="ARBA00022692"/>
    </source>
</evidence>
<feature type="transmembrane region" description="Helical" evidence="9">
    <location>
        <begin position="502"/>
        <end position="518"/>
    </location>
</feature>
<name>A0A1X6XAR3_9MICO</name>
<feature type="transmembrane region" description="Helical" evidence="9">
    <location>
        <begin position="71"/>
        <end position="94"/>
    </location>
</feature>
<evidence type="ECO:0000256" key="7">
    <source>
        <dbReference type="RuleBase" id="RU000320"/>
    </source>
</evidence>
<feature type="transmembrane region" description="Helical" evidence="9">
    <location>
        <begin position="910"/>
        <end position="927"/>
    </location>
</feature>
<feature type="transmembrane region" description="Helical" evidence="9">
    <location>
        <begin position="6"/>
        <end position="24"/>
    </location>
</feature>
<gene>
    <name evidence="14" type="ORF">FM105_05790</name>
</gene>
<evidence type="ECO:0000259" key="13">
    <source>
        <dbReference type="Pfam" id="PF20501"/>
    </source>
</evidence>
<feature type="transmembrane region" description="Helical" evidence="9">
    <location>
        <begin position="365"/>
        <end position="384"/>
    </location>
</feature>
<comment type="subcellular location">
    <subcellularLocation>
        <location evidence="1">Cell membrane</location>
        <topology evidence="1">Multi-pass membrane protein</topology>
    </subcellularLocation>
    <subcellularLocation>
        <location evidence="7">Membrane</location>
        <topology evidence="7">Multi-pass membrane protein</topology>
    </subcellularLocation>
</comment>
<keyword evidence="15" id="KW-1185">Reference proteome</keyword>
<reference evidence="15" key="1">
    <citation type="submission" date="2017-02" db="EMBL/GenBank/DDBJ databases">
        <authorList>
            <person name="Dridi B."/>
        </authorList>
    </citation>
    <scope>NUCLEOTIDE SEQUENCE [LARGE SCALE GENOMIC DNA]</scope>
    <source>
        <strain evidence="15">B Co 03.10</strain>
    </source>
</reference>
<evidence type="ECO:0000256" key="3">
    <source>
        <dbReference type="ARBA" id="ARBA00022475"/>
    </source>
</evidence>
<feature type="transmembrane region" description="Helical" evidence="9">
    <location>
        <begin position="687"/>
        <end position="704"/>
    </location>
</feature>
<evidence type="ECO:0000256" key="8">
    <source>
        <dbReference type="SAM" id="MobiDB-lite"/>
    </source>
</evidence>
<evidence type="ECO:0000256" key="2">
    <source>
        <dbReference type="ARBA" id="ARBA00022448"/>
    </source>
</evidence>
<protein>
    <submittedName>
        <fullName evidence="14">Na(+) H(+) antiporter subunit A / Na(+) H(+) antiporter subunit B</fullName>
    </submittedName>
</protein>
<evidence type="ECO:0000259" key="12">
    <source>
        <dbReference type="Pfam" id="PF13244"/>
    </source>
</evidence>
<dbReference type="RefSeq" id="WP_179207089.1">
    <property type="nucleotide sequence ID" value="NZ_FWFF01000008.1"/>
</dbReference>
<feature type="region of interest" description="Disordered" evidence="8">
    <location>
        <begin position="971"/>
        <end position="1015"/>
    </location>
</feature>
<feature type="transmembrane region" description="Helical" evidence="9">
    <location>
        <begin position="834"/>
        <end position="852"/>
    </location>
</feature>
<dbReference type="InterPro" id="IPR007182">
    <property type="entry name" value="MnhB"/>
</dbReference>
<feature type="transmembrane region" description="Helical" evidence="9">
    <location>
        <begin position="268"/>
        <end position="289"/>
    </location>
</feature>
<feature type="transmembrane region" description="Helical" evidence="9">
    <location>
        <begin position="565"/>
        <end position="585"/>
    </location>
</feature>
<dbReference type="Pfam" id="PF13244">
    <property type="entry name" value="MbhD"/>
    <property type="match status" value="1"/>
</dbReference>
<feature type="domain" description="MrpA C-terminal/MbhD" evidence="12">
    <location>
        <begin position="607"/>
        <end position="672"/>
    </location>
</feature>
<feature type="transmembrane region" description="Helical" evidence="9">
    <location>
        <begin position="232"/>
        <end position="256"/>
    </location>
</feature>
<dbReference type="InterPro" id="IPR001750">
    <property type="entry name" value="ND/Mrp_TM"/>
</dbReference>
<feature type="domain" description="NADH:quinone oxidoreductase/Mrp antiporter transmembrane" evidence="10">
    <location>
        <begin position="126"/>
        <end position="399"/>
    </location>
</feature>
<dbReference type="GO" id="GO:0005886">
    <property type="term" value="C:plasma membrane"/>
    <property type="evidence" value="ECO:0007669"/>
    <property type="project" value="UniProtKB-SubCell"/>
</dbReference>
<evidence type="ECO:0000259" key="10">
    <source>
        <dbReference type="Pfam" id="PF00361"/>
    </source>
</evidence>
<evidence type="ECO:0000256" key="5">
    <source>
        <dbReference type="ARBA" id="ARBA00022989"/>
    </source>
</evidence>
<feature type="transmembrane region" description="Helical" evidence="9">
    <location>
        <begin position="31"/>
        <end position="51"/>
    </location>
</feature>
<evidence type="ECO:0000313" key="14">
    <source>
        <dbReference type="EMBL" id="SLM96424.1"/>
    </source>
</evidence>
<evidence type="ECO:0000256" key="6">
    <source>
        <dbReference type="ARBA" id="ARBA00023136"/>
    </source>
</evidence>
<feature type="transmembrane region" description="Helical" evidence="9">
    <location>
        <begin position="864"/>
        <end position="890"/>
    </location>
</feature>
<dbReference type="InterPro" id="IPR046806">
    <property type="entry name" value="MrpA_C/MbhE"/>
</dbReference>
<feature type="transmembrane region" description="Helical" evidence="9">
    <location>
        <begin position="812"/>
        <end position="828"/>
    </location>
</feature>
<dbReference type="Proteomes" id="UP000196581">
    <property type="component" value="Unassembled WGS sequence"/>
</dbReference>
<accession>A0A1X6XAR3</accession>
<dbReference type="InterPro" id="IPR050616">
    <property type="entry name" value="CPA3_Na-H_Antiporter_A"/>
</dbReference>
<proteinExistence type="predicted"/>
<dbReference type="EMBL" id="FWFF01000008">
    <property type="protein sequence ID" value="SLM96424.1"/>
    <property type="molecule type" value="Genomic_DNA"/>
</dbReference>
<evidence type="ECO:0000256" key="1">
    <source>
        <dbReference type="ARBA" id="ARBA00004651"/>
    </source>
</evidence>
<keyword evidence="4 7" id="KW-0812">Transmembrane</keyword>
<organism evidence="14 15">
    <name type="scientific">Brevibacterium yomogidense</name>
    <dbReference type="NCBI Taxonomy" id="946573"/>
    <lineage>
        <taxon>Bacteria</taxon>
        <taxon>Bacillati</taxon>
        <taxon>Actinomycetota</taxon>
        <taxon>Actinomycetes</taxon>
        <taxon>Micrococcales</taxon>
        <taxon>Brevibacteriaceae</taxon>
        <taxon>Brevibacterium</taxon>
    </lineage>
</organism>
<feature type="transmembrane region" description="Helical" evidence="9">
    <location>
        <begin position="597"/>
        <end position="618"/>
    </location>
</feature>
<dbReference type="Pfam" id="PF00361">
    <property type="entry name" value="Proton_antipo_M"/>
    <property type="match status" value="1"/>
</dbReference>
<feature type="domain" description="Na+/H+ antiporter MnhB subunit-related protein" evidence="11">
    <location>
        <begin position="805"/>
        <end position="921"/>
    </location>
</feature>
<dbReference type="PANTHER" id="PTHR43373">
    <property type="entry name" value="NA(+)/H(+) ANTIPORTER SUBUNIT"/>
    <property type="match status" value="1"/>
</dbReference>
<feature type="transmembrane region" description="Helical" evidence="9">
    <location>
        <begin position="404"/>
        <end position="429"/>
    </location>
</feature>
<dbReference type="NCBIfam" id="NF009290">
    <property type="entry name" value="PRK12650.1"/>
    <property type="match status" value="1"/>
</dbReference>
<evidence type="ECO:0000259" key="11">
    <source>
        <dbReference type="Pfam" id="PF04039"/>
    </source>
</evidence>
<evidence type="ECO:0000256" key="9">
    <source>
        <dbReference type="SAM" id="Phobius"/>
    </source>
</evidence>
<dbReference type="AlphaFoldDB" id="A0A1X6XAR3"/>
<evidence type="ECO:0000313" key="15">
    <source>
        <dbReference type="Proteomes" id="UP000196581"/>
    </source>
</evidence>
<dbReference type="Pfam" id="PF04039">
    <property type="entry name" value="MnhB"/>
    <property type="match status" value="1"/>
</dbReference>
<keyword evidence="3" id="KW-1003">Cell membrane</keyword>
<keyword evidence="6 9" id="KW-0472">Membrane</keyword>
<feature type="transmembrane region" description="Helical" evidence="9">
    <location>
        <begin position="625"/>
        <end position="644"/>
    </location>
</feature>
<feature type="transmembrane region" description="Helical" evidence="9">
    <location>
        <begin position="106"/>
        <end position="124"/>
    </location>
</feature>
<feature type="domain" description="MrpA C-terminal/MbhE" evidence="13">
    <location>
        <begin position="687"/>
        <end position="764"/>
    </location>
</feature>
<keyword evidence="5 9" id="KW-1133">Transmembrane helix</keyword>